<evidence type="ECO:0000256" key="3">
    <source>
        <dbReference type="ARBA" id="ARBA00022679"/>
    </source>
</evidence>
<dbReference type="GO" id="GO:0048188">
    <property type="term" value="C:Set1C/COMPASS complex"/>
    <property type="evidence" value="ECO:0007669"/>
    <property type="project" value="TreeGrafter"/>
</dbReference>
<keyword evidence="5" id="KW-0156">Chromatin regulator</keyword>
<evidence type="ECO:0000256" key="6">
    <source>
        <dbReference type="ARBA" id="ARBA00023242"/>
    </source>
</evidence>
<dbReference type="SUPFAM" id="SSF82199">
    <property type="entry name" value="SET domain"/>
    <property type="match status" value="1"/>
</dbReference>
<evidence type="ECO:0000259" key="7">
    <source>
        <dbReference type="Pfam" id="PF11764"/>
    </source>
</evidence>
<evidence type="ECO:0000256" key="5">
    <source>
        <dbReference type="ARBA" id="ARBA00022853"/>
    </source>
</evidence>
<dbReference type="PANTHER" id="PTHR45814:SF2">
    <property type="entry name" value="HISTONE-LYSINE N-METHYLTRANSFERASE SETD1"/>
    <property type="match status" value="1"/>
</dbReference>
<dbReference type="InterPro" id="IPR046341">
    <property type="entry name" value="SET_dom_sf"/>
</dbReference>
<organism evidence="8">
    <name type="scientific">Gongylonema pulchrum</name>
    <dbReference type="NCBI Taxonomy" id="637853"/>
    <lineage>
        <taxon>Eukaryota</taxon>
        <taxon>Metazoa</taxon>
        <taxon>Ecdysozoa</taxon>
        <taxon>Nematoda</taxon>
        <taxon>Chromadorea</taxon>
        <taxon>Rhabditida</taxon>
        <taxon>Spirurina</taxon>
        <taxon>Spiruromorpha</taxon>
        <taxon>Spiruroidea</taxon>
        <taxon>Gongylonematidae</taxon>
        <taxon>Gongylonema</taxon>
    </lineage>
</organism>
<dbReference type="GO" id="GO:0042800">
    <property type="term" value="F:histone H3K4 methyltransferase activity"/>
    <property type="evidence" value="ECO:0007669"/>
    <property type="project" value="InterPro"/>
</dbReference>
<accession>A0A183D6K1</accession>
<dbReference type="Pfam" id="PF11764">
    <property type="entry name" value="N-SET"/>
    <property type="match status" value="1"/>
</dbReference>
<keyword evidence="6" id="KW-0539">Nucleus</keyword>
<dbReference type="GO" id="GO:0032259">
    <property type="term" value="P:methylation"/>
    <property type="evidence" value="ECO:0007669"/>
    <property type="project" value="UniProtKB-KW"/>
</dbReference>
<keyword evidence="3" id="KW-0808">Transferase</keyword>
<dbReference type="Gene3D" id="2.170.270.10">
    <property type="entry name" value="SET domain"/>
    <property type="match status" value="1"/>
</dbReference>
<dbReference type="PANTHER" id="PTHR45814">
    <property type="entry name" value="HISTONE-LYSINE N-METHYLTRANSFERASE SETD1"/>
    <property type="match status" value="1"/>
</dbReference>
<evidence type="ECO:0000313" key="8">
    <source>
        <dbReference type="WBParaSite" id="GPUH_0000434901-mRNA-1"/>
    </source>
</evidence>
<name>A0A183D6K1_9BILA</name>
<dbReference type="InterPro" id="IPR024657">
    <property type="entry name" value="COMPASS_Set1_N-SET"/>
</dbReference>
<reference evidence="8" key="1">
    <citation type="submission" date="2016-06" db="UniProtKB">
        <authorList>
            <consortium name="WormBaseParasite"/>
        </authorList>
    </citation>
    <scope>IDENTIFICATION</scope>
</reference>
<evidence type="ECO:0000256" key="4">
    <source>
        <dbReference type="ARBA" id="ARBA00022691"/>
    </source>
</evidence>
<dbReference type="InterPro" id="IPR044570">
    <property type="entry name" value="Set1-like"/>
</dbReference>
<keyword evidence="4" id="KW-0949">S-adenosyl-L-methionine</keyword>
<proteinExistence type="predicted"/>
<feature type="domain" description="COMPASS complex Set1 subunit N-SET" evidence="7">
    <location>
        <begin position="1"/>
        <end position="76"/>
    </location>
</feature>
<evidence type="ECO:0000256" key="1">
    <source>
        <dbReference type="ARBA" id="ARBA00004123"/>
    </source>
</evidence>
<comment type="subcellular location">
    <subcellularLocation>
        <location evidence="1">Nucleus</location>
    </subcellularLocation>
</comment>
<protein>
    <submittedName>
        <fullName evidence="8">N-SET domain-containing protein</fullName>
    </submittedName>
</protein>
<keyword evidence="2" id="KW-0489">Methyltransferase</keyword>
<dbReference type="AlphaFoldDB" id="A0A183D6K1"/>
<dbReference type="WBParaSite" id="GPUH_0000434901-mRNA-1">
    <property type="protein sequence ID" value="GPUH_0000434901-mRNA-1"/>
    <property type="gene ID" value="GPUH_0000434901"/>
</dbReference>
<evidence type="ECO:0000256" key="2">
    <source>
        <dbReference type="ARBA" id="ARBA00022603"/>
    </source>
</evidence>
<sequence length="152" mass="17540">LPNSTGCARTQGYYKLSHKQKRGVLRRPDIFLTDINEKDDEKARHTVQSTREARSMNRRLLATLGETSSDILKVNQLKYRKKLIKFARSRIHGWGLYAMEPIGPDEMVVEYIGQKIRPTVADEREKGYERRGMGSSYLFRIDSDNVSLFLCG</sequence>